<dbReference type="AlphaFoldDB" id="A0AAQ4EPK4"/>
<dbReference type="GO" id="GO:0006508">
    <property type="term" value="P:proteolysis"/>
    <property type="evidence" value="ECO:0007669"/>
    <property type="project" value="InterPro"/>
</dbReference>
<dbReference type="Pfam" id="PF00078">
    <property type="entry name" value="RVT_1"/>
    <property type="match status" value="1"/>
</dbReference>
<dbReference type="InterPro" id="IPR050951">
    <property type="entry name" value="Retrovirus_Pol_polyprotein"/>
</dbReference>
<evidence type="ECO:0000313" key="12">
    <source>
        <dbReference type="EMBL" id="KAK8776498.1"/>
    </source>
</evidence>
<comment type="caution">
    <text evidence="12">The sequence shown here is derived from an EMBL/GenBank/DDBJ whole genome shotgun (WGS) entry which is preliminary data.</text>
</comment>
<dbReference type="Gene3D" id="3.30.70.270">
    <property type="match status" value="2"/>
</dbReference>
<gene>
    <name evidence="12" type="ORF">V5799_030158</name>
</gene>
<dbReference type="InterPro" id="IPR041577">
    <property type="entry name" value="RT_RNaseH_2"/>
</dbReference>
<dbReference type="CDD" id="cd01647">
    <property type="entry name" value="RT_LTR"/>
    <property type="match status" value="1"/>
</dbReference>
<dbReference type="InterPro" id="IPR043502">
    <property type="entry name" value="DNA/RNA_pol_sf"/>
</dbReference>
<reference evidence="12 13" key="1">
    <citation type="journal article" date="2023" name="Arcadia Sci">
        <title>De novo assembly of a long-read Amblyomma americanum tick genome.</title>
        <authorList>
            <person name="Chou S."/>
            <person name="Poskanzer K.E."/>
            <person name="Rollins M."/>
            <person name="Thuy-Boun P.S."/>
        </authorList>
    </citation>
    <scope>NUCLEOTIDE SEQUENCE [LARGE SCALE GENOMIC DNA]</scope>
    <source>
        <strain evidence="12">F_SG_1</strain>
        <tissue evidence="12">Salivary glands</tissue>
    </source>
</reference>
<keyword evidence="5" id="KW-0378">Hydrolase</keyword>
<dbReference type="PROSITE" id="PS50175">
    <property type="entry name" value="ASP_PROT_RETROV"/>
    <property type="match status" value="1"/>
</dbReference>
<proteinExistence type="predicted"/>
<keyword evidence="6" id="KW-0460">Magnesium</keyword>
<dbReference type="Gene3D" id="2.40.70.10">
    <property type="entry name" value="Acid Proteases"/>
    <property type="match status" value="1"/>
</dbReference>
<dbReference type="GO" id="GO:0015074">
    <property type="term" value="P:DNA integration"/>
    <property type="evidence" value="ECO:0007669"/>
    <property type="project" value="UniProtKB-KW"/>
</dbReference>
<dbReference type="InterPro" id="IPR043128">
    <property type="entry name" value="Rev_trsase/Diguanyl_cyclase"/>
</dbReference>
<dbReference type="Gene3D" id="3.10.10.10">
    <property type="entry name" value="HIV Type 1 Reverse Transcriptase, subunit A, domain 1"/>
    <property type="match status" value="1"/>
</dbReference>
<dbReference type="SUPFAM" id="SSF56672">
    <property type="entry name" value="DNA/RNA polymerases"/>
    <property type="match status" value="1"/>
</dbReference>
<dbReference type="GO" id="GO:0003723">
    <property type="term" value="F:RNA binding"/>
    <property type="evidence" value="ECO:0007669"/>
    <property type="project" value="UniProtKB-KW"/>
</dbReference>
<dbReference type="PANTHER" id="PTHR37984">
    <property type="entry name" value="PROTEIN CBG26694"/>
    <property type="match status" value="1"/>
</dbReference>
<dbReference type="InterPro" id="IPR001969">
    <property type="entry name" value="Aspartic_peptidase_AS"/>
</dbReference>
<evidence type="ECO:0000256" key="9">
    <source>
        <dbReference type="ARBA" id="ARBA00023268"/>
    </source>
</evidence>
<evidence type="ECO:0000256" key="5">
    <source>
        <dbReference type="ARBA" id="ARBA00022801"/>
    </source>
</evidence>
<keyword evidence="2" id="KW-0548">Nucleotidyltransferase</keyword>
<feature type="domain" description="Reverse transcriptase" evidence="11">
    <location>
        <begin position="212"/>
        <end position="388"/>
    </location>
</feature>
<protein>
    <recommendedName>
        <fullName evidence="14">Reverse transcriptase domain-containing protein</fullName>
    </recommendedName>
</protein>
<dbReference type="InterPro" id="IPR001995">
    <property type="entry name" value="Peptidase_A2_cat"/>
</dbReference>
<evidence type="ECO:0000256" key="8">
    <source>
        <dbReference type="ARBA" id="ARBA00022908"/>
    </source>
</evidence>
<evidence type="ECO:0000256" key="4">
    <source>
        <dbReference type="ARBA" id="ARBA00022759"/>
    </source>
</evidence>
<dbReference type="Proteomes" id="UP001321473">
    <property type="component" value="Unassembled WGS sequence"/>
</dbReference>
<evidence type="ECO:0008006" key="14">
    <source>
        <dbReference type="Google" id="ProtNLM"/>
    </source>
</evidence>
<dbReference type="InterPro" id="IPR021109">
    <property type="entry name" value="Peptidase_aspartic_dom_sf"/>
</dbReference>
<dbReference type="PROSITE" id="PS00141">
    <property type="entry name" value="ASP_PROTEASE"/>
    <property type="match status" value="1"/>
</dbReference>
<dbReference type="PROSITE" id="PS50878">
    <property type="entry name" value="RT_POL"/>
    <property type="match status" value="1"/>
</dbReference>
<evidence type="ECO:0000313" key="13">
    <source>
        <dbReference type="Proteomes" id="UP001321473"/>
    </source>
</evidence>
<organism evidence="12 13">
    <name type="scientific">Amblyomma americanum</name>
    <name type="common">Lone star tick</name>
    <dbReference type="NCBI Taxonomy" id="6943"/>
    <lineage>
        <taxon>Eukaryota</taxon>
        <taxon>Metazoa</taxon>
        <taxon>Ecdysozoa</taxon>
        <taxon>Arthropoda</taxon>
        <taxon>Chelicerata</taxon>
        <taxon>Arachnida</taxon>
        <taxon>Acari</taxon>
        <taxon>Parasitiformes</taxon>
        <taxon>Ixodida</taxon>
        <taxon>Ixodoidea</taxon>
        <taxon>Ixodidae</taxon>
        <taxon>Amblyomminae</taxon>
        <taxon>Amblyomma</taxon>
    </lineage>
</organism>
<dbReference type="GO" id="GO:0071897">
    <property type="term" value="P:DNA biosynthetic process"/>
    <property type="evidence" value="ECO:0007669"/>
    <property type="project" value="UniProtKB-ARBA"/>
</dbReference>
<dbReference type="Pfam" id="PF17919">
    <property type="entry name" value="RT_RNaseH_2"/>
    <property type="match status" value="1"/>
</dbReference>
<evidence type="ECO:0000256" key="6">
    <source>
        <dbReference type="ARBA" id="ARBA00022842"/>
    </source>
</evidence>
<keyword evidence="9" id="KW-0511">Multifunctional enzyme</keyword>
<keyword evidence="13" id="KW-1185">Reference proteome</keyword>
<evidence type="ECO:0000256" key="7">
    <source>
        <dbReference type="ARBA" id="ARBA00022884"/>
    </source>
</evidence>
<evidence type="ECO:0000256" key="2">
    <source>
        <dbReference type="ARBA" id="ARBA00022695"/>
    </source>
</evidence>
<feature type="domain" description="Peptidase A2" evidence="10">
    <location>
        <begin position="45"/>
        <end position="123"/>
    </location>
</feature>
<evidence type="ECO:0000259" key="10">
    <source>
        <dbReference type="PROSITE" id="PS50175"/>
    </source>
</evidence>
<keyword evidence="3" id="KW-0540">Nuclease</keyword>
<sequence length="519" mass="57005">MAAAGDTSSDDSEALYTIAAVLHQEASIRKVRPIYKDINWNNVPLTMLVDTGSPVSVISVATFRKYEALWPPLRKSQLKLSCLLGELPVVGQLSMTATCDGKGIPGTVVVVDSVGPSLCGRDTIKAFNEAGVAMLSRVVASVQPVEIKADSTELQELLNEYADVFAPGLGVCKGPPVTLQLKENACPKFFKARTVPYALRDKMSEALDQLVAQDVLAPVKTAEWATPVAPVLKGDGSLRVCGDFRMTVNAATVMEQYPLPRVDDIFAKLNGGEVFTTLDLRQAYNQLPLDADAKKIAVLNTQKGLFCFNRLPFGISFAPAIFQRRMDALLGDIPGVQVYLDDIIIAEEKDDVSRLKRALQRLREYCLRLHKDKCKFRQDEVTFLGHRIDAKGLRPKDDNIMAVIEAPEPTSVSELKAFLGLVNYYGKFLPNLATVLAPLYALLAKGAKWEWNKEQEKAVQKVKQAIVASKFLAHYDPDKPLRLECDASSVRIGAVLSHRLNGVGLPHRIPVQDTHKGRA</sequence>
<dbReference type="GO" id="GO:0016779">
    <property type="term" value="F:nucleotidyltransferase activity"/>
    <property type="evidence" value="ECO:0007669"/>
    <property type="project" value="UniProtKB-KW"/>
</dbReference>
<dbReference type="GO" id="GO:0004190">
    <property type="term" value="F:aspartic-type endopeptidase activity"/>
    <property type="evidence" value="ECO:0007669"/>
    <property type="project" value="InterPro"/>
</dbReference>
<evidence type="ECO:0000259" key="11">
    <source>
        <dbReference type="PROSITE" id="PS50878"/>
    </source>
</evidence>
<dbReference type="FunFam" id="3.30.70.270:FF:000026">
    <property type="entry name" value="Transposon Ty3-G Gag-Pol polyprotein"/>
    <property type="match status" value="1"/>
</dbReference>
<dbReference type="FunFam" id="3.30.70.270:FF:000003">
    <property type="entry name" value="Transposon Ty3-G Gag-Pol polyprotein"/>
    <property type="match status" value="1"/>
</dbReference>
<dbReference type="EMBL" id="JARKHS020012878">
    <property type="protein sequence ID" value="KAK8776498.1"/>
    <property type="molecule type" value="Genomic_DNA"/>
</dbReference>
<accession>A0AAQ4EPK4</accession>
<dbReference type="GO" id="GO:0004519">
    <property type="term" value="F:endonuclease activity"/>
    <property type="evidence" value="ECO:0007669"/>
    <property type="project" value="UniProtKB-KW"/>
</dbReference>
<dbReference type="InterPro" id="IPR000477">
    <property type="entry name" value="RT_dom"/>
</dbReference>
<evidence type="ECO:0000256" key="1">
    <source>
        <dbReference type="ARBA" id="ARBA00022679"/>
    </source>
</evidence>
<keyword evidence="8" id="KW-0229">DNA integration</keyword>
<evidence type="ECO:0000256" key="3">
    <source>
        <dbReference type="ARBA" id="ARBA00022722"/>
    </source>
</evidence>
<name>A0AAQ4EPK4_AMBAM</name>
<keyword evidence="1" id="KW-0808">Transferase</keyword>
<dbReference type="SUPFAM" id="SSF50630">
    <property type="entry name" value="Acid proteases"/>
    <property type="match status" value="1"/>
</dbReference>
<keyword evidence="7" id="KW-0694">RNA-binding</keyword>
<dbReference type="PANTHER" id="PTHR37984:SF5">
    <property type="entry name" value="PROTEIN NYNRIN-LIKE"/>
    <property type="match status" value="1"/>
</dbReference>
<keyword evidence="4" id="KW-0255">Endonuclease</keyword>